<protein>
    <recommendedName>
        <fullName evidence="1">Transketolase N-terminal domain-containing protein</fullName>
    </recommendedName>
</protein>
<dbReference type="GO" id="GO:0000287">
    <property type="term" value="F:magnesium ion binding"/>
    <property type="evidence" value="ECO:0007669"/>
    <property type="project" value="UniProtKB-ARBA"/>
</dbReference>
<dbReference type="InterPro" id="IPR005474">
    <property type="entry name" value="Transketolase_N"/>
</dbReference>
<sequence>MDALFINTIRGLCLDATQRAEPEHPGTPTDVAPVAYTLWQRFLHFFSGAPCVIGAIPYERYLERLPA</sequence>
<proteinExistence type="predicted"/>
<dbReference type="Pfam" id="PF00456">
    <property type="entry name" value="Transketolase_N"/>
    <property type="match status" value="1"/>
</dbReference>
<dbReference type="OrthoDB" id="4259501at2"/>
<reference evidence="2 3" key="1">
    <citation type="submission" date="2019-10" db="EMBL/GenBank/DDBJ databases">
        <title>Nonomuraea sp. nov., isolated from Phyllanthus amarus.</title>
        <authorList>
            <person name="Klykleung N."/>
            <person name="Tanasupawat S."/>
        </authorList>
    </citation>
    <scope>NUCLEOTIDE SEQUENCE [LARGE SCALE GENOMIC DNA]</scope>
    <source>
        <strain evidence="2 3">PA1-10</strain>
    </source>
</reference>
<name>A0A5C4W459_9ACTN</name>
<dbReference type="SUPFAM" id="SSF52518">
    <property type="entry name" value="Thiamin diphosphate-binding fold (THDP-binding)"/>
    <property type="match status" value="1"/>
</dbReference>
<dbReference type="AlphaFoldDB" id="A0A5C4W459"/>
<evidence type="ECO:0000313" key="2">
    <source>
        <dbReference type="EMBL" id="KAB8191930.1"/>
    </source>
</evidence>
<dbReference type="RefSeq" id="WP_139633731.1">
    <property type="nucleotide sequence ID" value="NZ_VDLX02000011.1"/>
</dbReference>
<comment type="caution">
    <text evidence="2">The sequence shown here is derived from an EMBL/GenBank/DDBJ whole genome shotgun (WGS) entry which is preliminary data.</text>
</comment>
<dbReference type="EMBL" id="VDLX02000011">
    <property type="protein sequence ID" value="KAB8191930.1"/>
    <property type="molecule type" value="Genomic_DNA"/>
</dbReference>
<feature type="domain" description="Transketolase N-terminal" evidence="1">
    <location>
        <begin position="3"/>
        <end position="44"/>
    </location>
</feature>
<dbReference type="Proteomes" id="UP000312512">
    <property type="component" value="Unassembled WGS sequence"/>
</dbReference>
<evidence type="ECO:0000259" key="1">
    <source>
        <dbReference type="Pfam" id="PF00456"/>
    </source>
</evidence>
<dbReference type="Gene3D" id="3.40.50.970">
    <property type="match status" value="1"/>
</dbReference>
<organism evidence="2 3">
    <name type="scientific">Nonomuraea phyllanthi</name>
    <dbReference type="NCBI Taxonomy" id="2219224"/>
    <lineage>
        <taxon>Bacteria</taxon>
        <taxon>Bacillati</taxon>
        <taxon>Actinomycetota</taxon>
        <taxon>Actinomycetes</taxon>
        <taxon>Streptosporangiales</taxon>
        <taxon>Streptosporangiaceae</taxon>
        <taxon>Nonomuraea</taxon>
    </lineage>
</organism>
<keyword evidence="3" id="KW-1185">Reference proteome</keyword>
<evidence type="ECO:0000313" key="3">
    <source>
        <dbReference type="Proteomes" id="UP000312512"/>
    </source>
</evidence>
<gene>
    <name evidence="2" type="ORF">FH608_028710</name>
</gene>
<accession>A0A5C4W459</accession>
<dbReference type="InterPro" id="IPR029061">
    <property type="entry name" value="THDP-binding"/>
</dbReference>